<evidence type="ECO:0000313" key="2">
    <source>
        <dbReference type="Proteomes" id="UP000248349"/>
    </source>
</evidence>
<dbReference type="EMBL" id="KZ821218">
    <property type="protein sequence ID" value="PYH49896.1"/>
    <property type="molecule type" value="Genomic_DNA"/>
</dbReference>
<keyword evidence="2" id="KW-1185">Reference proteome</keyword>
<accession>A0A318ZQU6</accession>
<dbReference type="OrthoDB" id="2935237at2759"/>
<sequence>MNESSQSVLSILTGQSWFWDPMQSNEIRLNPDEQCFERIRDWSHIVQEPNPGSYIPPGRHINEALLTEKAFEPKAFTLRLERGSFLTQHDRTGDIYGDDHLEMGLRLTFDRSPYPQPDEWREMTSSLQAHKMWEWNEFCCLQLPDKGFLSAAWATLTYLMMKCQENNMVSNQKQSQ</sequence>
<organism evidence="1 2">
    <name type="scientific">Aspergillus saccharolyticus JOP 1030-1</name>
    <dbReference type="NCBI Taxonomy" id="1450539"/>
    <lineage>
        <taxon>Eukaryota</taxon>
        <taxon>Fungi</taxon>
        <taxon>Dikarya</taxon>
        <taxon>Ascomycota</taxon>
        <taxon>Pezizomycotina</taxon>
        <taxon>Eurotiomycetes</taxon>
        <taxon>Eurotiomycetidae</taxon>
        <taxon>Eurotiales</taxon>
        <taxon>Aspergillaceae</taxon>
        <taxon>Aspergillus</taxon>
        <taxon>Aspergillus subgen. Circumdati</taxon>
    </lineage>
</organism>
<dbReference type="AlphaFoldDB" id="A0A318ZQU6"/>
<dbReference type="Proteomes" id="UP000248349">
    <property type="component" value="Unassembled WGS sequence"/>
</dbReference>
<dbReference type="GeneID" id="37081429"/>
<proteinExistence type="predicted"/>
<dbReference type="RefSeq" id="XP_025435878.1">
    <property type="nucleotide sequence ID" value="XM_025580200.1"/>
</dbReference>
<reference evidence="1 2" key="1">
    <citation type="submission" date="2016-12" db="EMBL/GenBank/DDBJ databases">
        <title>The genomes of Aspergillus section Nigri reveals drivers in fungal speciation.</title>
        <authorList>
            <consortium name="DOE Joint Genome Institute"/>
            <person name="Vesth T.C."/>
            <person name="Nybo J."/>
            <person name="Theobald S."/>
            <person name="Brandl J."/>
            <person name="Frisvad J.C."/>
            <person name="Nielsen K.F."/>
            <person name="Lyhne E.K."/>
            <person name="Kogle M.E."/>
            <person name="Kuo A."/>
            <person name="Riley R."/>
            <person name="Clum A."/>
            <person name="Nolan M."/>
            <person name="Lipzen A."/>
            <person name="Salamov A."/>
            <person name="Henrissat B."/>
            <person name="Wiebenga A."/>
            <person name="De Vries R.P."/>
            <person name="Grigoriev I.V."/>
            <person name="Mortensen U.H."/>
            <person name="Andersen M.R."/>
            <person name="Baker S.E."/>
        </authorList>
    </citation>
    <scope>NUCLEOTIDE SEQUENCE [LARGE SCALE GENOMIC DNA]</scope>
    <source>
        <strain evidence="1 2">JOP 1030-1</strain>
    </source>
</reference>
<protein>
    <submittedName>
        <fullName evidence="1">Uncharacterized protein</fullName>
    </submittedName>
</protein>
<name>A0A318ZQU6_9EURO</name>
<evidence type="ECO:0000313" key="1">
    <source>
        <dbReference type="EMBL" id="PYH49896.1"/>
    </source>
</evidence>
<gene>
    <name evidence="1" type="ORF">BP01DRAFT_8864</name>
</gene>